<keyword evidence="3 8" id="KW-0812">Transmembrane</keyword>
<feature type="transmembrane region" description="Helical" evidence="8">
    <location>
        <begin position="405"/>
        <end position="425"/>
    </location>
</feature>
<keyword evidence="2" id="KW-0813">Transport</keyword>
<evidence type="ECO:0000256" key="4">
    <source>
        <dbReference type="ARBA" id="ARBA00022989"/>
    </source>
</evidence>
<name>A0AA39QNV4_9AGAR</name>
<dbReference type="GO" id="GO:0022857">
    <property type="term" value="F:transmembrane transporter activity"/>
    <property type="evidence" value="ECO:0007669"/>
    <property type="project" value="InterPro"/>
</dbReference>
<feature type="transmembrane region" description="Helical" evidence="8">
    <location>
        <begin position="373"/>
        <end position="393"/>
    </location>
</feature>
<gene>
    <name evidence="9" type="ORF">EDD18DRAFT_1123254</name>
</gene>
<organism evidence="9 10">
    <name type="scientific">Armillaria luteobubalina</name>
    <dbReference type="NCBI Taxonomy" id="153913"/>
    <lineage>
        <taxon>Eukaryota</taxon>
        <taxon>Fungi</taxon>
        <taxon>Dikarya</taxon>
        <taxon>Basidiomycota</taxon>
        <taxon>Agaricomycotina</taxon>
        <taxon>Agaricomycetes</taxon>
        <taxon>Agaricomycetidae</taxon>
        <taxon>Agaricales</taxon>
        <taxon>Marasmiineae</taxon>
        <taxon>Physalacriaceae</taxon>
        <taxon>Armillaria</taxon>
    </lineage>
</organism>
<dbReference type="Pfam" id="PF07690">
    <property type="entry name" value="MFS_1"/>
    <property type="match status" value="1"/>
</dbReference>
<evidence type="ECO:0000256" key="7">
    <source>
        <dbReference type="SAM" id="MobiDB-lite"/>
    </source>
</evidence>
<dbReference type="InterPro" id="IPR011701">
    <property type="entry name" value="MFS"/>
</dbReference>
<comment type="subcellular location">
    <subcellularLocation>
        <location evidence="1">Membrane</location>
        <topology evidence="1">Multi-pass membrane protein</topology>
    </subcellularLocation>
</comment>
<evidence type="ECO:0000256" key="1">
    <source>
        <dbReference type="ARBA" id="ARBA00004141"/>
    </source>
</evidence>
<keyword evidence="10" id="KW-1185">Reference proteome</keyword>
<keyword evidence="4 8" id="KW-1133">Transmembrane helix</keyword>
<dbReference type="SUPFAM" id="SSF103473">
    <property type="entry name" value="MFS general substrate transporter"/>
    <property type="match status" value="1"/>
</dbReference>
<evidence type="ECO:0000256" key="6">
    <source>
        <dbReference type="ARBA" id="ARBA00037968"/>
    </source>
</evidence>
<feature type="compositionally biased region" description="Polar residues" evidence="7">
    <location>
        <begin position="1"/>
        <end position="12"/>
    </location>
</feature>
<feature type="transmembrane region" description="Helical" evidence="8">
    <location>
        <begin position="139"/>
        <end position="159"/>
    </location>
</feature>
<feature type="transmembrane region" description="Helical" evidence="8">
    <location>
        <begin position="318"/>
        <end position="337"/>
    </location>
</feature>
<dbReference type="Gene3D" id="1.20.1250.20">
    <property type="entry name" value="MFS general substrate transporter like domains"/>
    <property type="match status" value="1"/>
</dbReference>
<proteinExistence type="inferred from homology"/>
<feature type="transmembrane region" description="Helical" evidence="8">
    <location>
        <begin position="202"/>
        <end position="224"/>
    </location>
</feature>
<evidence type="ECO:0000256" key="2">
    <source>
        <dbReference type="ARBA" id="ARBA00022448"/>
    </source>
</evidence>
<dbReference type="EMBL" id="JAUEPU010000001">
    <property type="protein sequence ID" value="KAK0506407.1"/>
    <property type="molecule type" value="Genomic_DNA"/>
</dbReference>
<dbReference type="InterPro" id="IPR036259">
    <property type="entry name" value="MFS_trans_sf"/>
</dbReference>
<feature type="transmembrane region" description="Helical" evidence="8">
    <location>
        <begin position="437"/>
        <end position="459"/>
    </location>
</feature>
<reference evidence="9" key="1">
    <citation type="submission" date="2023-06" db="EMBL/GenBank/DDBJ databases">
        <authorList>
            <consortium name="Lawrence Berkeley National Laboratory"/>
            <person name="Ahrendt S."/>
            <person name="Sahu N."/>
            <person name="Indic B."/>
            <person name="Wong-Bajracharya J."/>
            <person name="Merenyi Z."/>
            <person name="Ke H.-M."/>
            <person name="Monk M."/>
            <person name="Kocsube S."/>
            <person name="Drula E."/>
            <person name="Lipzen A."/>
            <person name="Balint B."/>
            <person name="Henrissat B."/>
            <person name="Andreopoulos B."/>
            <person name="Martin F.M."/>
            <person name="Harder C.B."/>
            <person name="Rigling D."/>
            <person name="Ford K.L."/>
            <person name="Foster G.D."/>
            <person name="Pangilinan J."/>
            <person name="Papanicolaou A."/>
            <person name="Barry K."/>
            <person name="LaButti K."/>
            <person name="Viragh M."/>
            <person name="Koriabine M."/>
            <person name="Yan M."/>
            <person name="Riley R."/>
            <person name="Champramary S."/>
            <person name="Plett K.L."/>
            <person name="Tsai I.J."/>
            <person name="Slot J."/>
            <person name="Sipos G."/>
            <person name="Plett J."/>
            <person name="Nagy L.G."/>
            <person name="Grigoriev I.V."/>
        </authorList>
    </citation>
    <scope>NUCLEOTIDE SEQUENCE</scope>
    <source>
        <strain evidence="9">HWK02</strain>
    </source>
</reference>
<dbReference type="PANTHER" id="PTHR43791:SF64">
    <property type="entry name" value="MAJOR FACILITATOR SUPERFAMILY (MFS) PROFILE DOMAIN-CONTAINING PROTEIN"/>
    <property type="match status" value="1"/>
</dbReference>
<dbReference type="AlphaFoldDB" id="A0AA39QNV4"/>
<comment type="similarity">
    <text evidence="6">Belongs to the major facilitator superfamily. Allantoate permease family.</text>
</comment>
<evidence type="ECO:0000256" key="8">
    <source>
        <dbReference type="SAM" id="Phobius"/>
    </source>
</evidence>
<feature type="transmembrane region" description="Helical" evidence="8">
    <location>
        <begin position="273"/>
        <end position="298"/>
    </location>
</feature>
<evidence type="ECO:0000313" key="9">
    <source>
        <dbReference type="EMBL" id="KAK0506407.1"/>
    </source>
</evidence>
<comment type="caution">
    <text evidence="9">The sequence shown here is derived from an EMBL/GenBank/DDBJ whole genome shotgun (WGS) entry which is preliminary data.</text>
</comment>
<feature type="region of interest" description="Disordered" evidence="7">
    <location>
        <begin position="1"/>
        <end position="20"/>
    </location>
</feature>
<dbReference type="Proteomes" id="UP001175228">
    <property type="component" value="Unassembled WGS sequence"/>
</dbReference>
<dbReference type="PANTHER" id="PTHR43791">
    <property type="entry name" value="PERMEASE-RELATED"/>
    <property type="match status" value="1"/>
</dbReference>
<dbReference type="GO" id="GO:0016020">
    <property type="term" value="C:membrane"/>
    <property type="evidence" value="ECO:0007669"/>
    <property type="project" value="UniProtKB-SubCell"/>
</dbReference>
<keyword evidence="5 8" id="KW-0472">Membrane</keyword>
<sequence>MPNTLPNRSATAQDMGGEEHTFTDHVRSSIEKSLVLRLDCFLMFFGCVSQIIKYLDQQNINTAYVSGMKEDLNLVGNELNYFTTYFNVGYCMMLVPSQIIMTYVRPSFWLPGLEIAWGILTGTIAACHSPKQIYAIRAFLGLCESSAWPGMMTLFMHWYTPTELAKRMGFYHSCQAIGSMMANALQTAVQSTLDGHYGIAGWRWLFIINGIMTVVFAFFGFFLLPDLPNKPNPRAFWFNEGHAAMAMERLERHHRAEPKKVTWASIKRSATNWVICFITILYVATVLASYGYVYFNLWLKSLKNPDGTSRWGVSEINAIPIGGQAIQVAFVWIWALLSDWLKTRHWLIILQGIIGLIPCIIMTVWNVPDGAKYFSYFISFVALGTAPLIFAWVSDLIPQDPEQRTLVVGVAVAVYYAISAWSQVLVWPASQAPHYKYGWQVSLGLWILVIIMTFTLHWIDGLQRRAGCLTSWPVILGRIASGWAQPWRIYHLQGMSRYDSSVSVTVCESKERYISQSITT</sequence>
<evidence type="ECO:0000313" key="10">
    <source>
        <dbReference type="Proteomes" id="UP001175228"/>
    </source>
</evidence>
<evidence type="ECO:0000256" key="5">
    <source>
        <dbReference type="ARBA" id="ARBA00023136"/>
    </source>
</evidence>
<protein>
    <submittedName>
        <fullName evidence="9">Retrograde regulation protein 2</fullName>
    </submittedName>
</protein>
<evidence type="ECO:0000256" key="3">
    <source>
        <dbReference type="ARBA" id="ARBA00022692"/>
    </source>
</evidence>
<accession>A0AA39QNV4</accession>
<dbReference type="FunFam" id="1.20.1250.20:FF:000065">
    <property type="entry name" value="Putative MFS pantothenate transporter"/>
    <property type="match status" value="1"/>
</dbReference>
<feature type="transmembrane region" description="Helical" evidence="8">
    <location>
        <begin position="346"/>
        <end position="367"/>
    </location>
</feature>